<dbReference type="AlphaFoldDB" id="A0A915D467"/>
<comment type="similarity">
    <text evidence="3">Belongs to the UbiA prenyltransferase family.</text>
</comment>
<dbReference type="InterPro" id="IPR039653">
    <property type="entry name" value="Prenyltransferase"/>
</dbReference>
<dbReference type="InterPro" id="IPR030470">
    <property type="entry name" value="UbiA_prenylTrfase_CS"/>
</dbReference>
<keyword evidence="7" id="KW-0472">Membrane</keyword>
<dbReference type="GO" id="GO:0006744">
    <property type="term" value="P:ubiquinone biosynthetic process"/>
    <property type="evidence" value="ECO:0007669"/>
    <property type="project" value="TreeGrafter"/>
</dbReference>
<evidence type="ECO:0000256" key="7">
    <source>
        <dbReference type="ARBA" id="ARBA00023136"/>
    </source>
</evidence>
<evidence type="ECO:0000313" key="9">
    <source>
        <dbReference type="Proteomes" id="UP000887574"/>
    </source>
</evidence>
<dbReference type="PROSITE" id="PS00943">
    <property type="entry name" value="UBIA"/>
    <property type="match status" value="1"/>
</dbReference>
<evidence type="ECO:0000256" key="4">
    <source>
        <dbReference type="ARBA" id="ARBA00022679"/>
    </source>
</evidence>
<dbReference type="Pfam" id="PF01040">
    <property type="entry name" value="UbiA"/>
    <property type="match status" value="1"/>
</dbReference>
<dbReference type="WBParaSite" id="jg15199">
    <property type="protein sequence ID" value="jg15199"/>
    <property type="gene ID" value="jg15199"/>
</dbReference>
<feature type="chain" id="PRO_5037250877" evidence="8">
    <location>
        <begin position="28"/>
        <end position="214"/>
    </location>
</feature>
<proteinExistence type="inferred from homology"/>
<protein>
    <submittedName>
        <fullName evidence="10">Uncharacterized protein</fullName>
    </submittedName>
</protein>
<evidence type="ECO:0000313" key="10">
    <source>
        <dbReference type="WBParaSite" id="jg15199"/>
    </source>
</evidence>
<dbReference type="Gene3D" id="1.10.357.140">
    <property type="entry name" value="UbiA prenyltransferase"/>
    <property type="match status" value="1"/>
</dbReference>
<dbReference type="Proteomes" id="UP000887574">
    <property type="component" value="Unplaced"/>
</dbReference>
<dbReference type="PANTHER" id="PTHR11048">
    <property type="entry name" value="PRENYLTRANSFERASES"/>
    <property type="match status" value="1"/>
</dbReference>
<comment type="cofactor">
    <cofactor evidence="1">
        <name>Mg(2+)</name>
        <dbReference type="ChEBI" id="CHEBI:18420"/>
    </cofactor>
</comment>
<dbReference type="PANTHER" id="PTHR11048:SF28">
    <property type="entry name" value="4-HYDROXYBENZOATE POLYPRENYLTRANSFERASE, MITOCHONDRIAL"/>
    <property type="match status" value="1"/>
</dbReference>
<name>A0A915D467_9BILA</name>
<comment type="subcellular location">
    <subcellularLocation>
        <location evidence="2">Membrane</location>
        <topology evidence="2">Multi-pass membrane protein</topology>
    </subcellularLocation>
</comment>
<evidence type="ECO:0000256" key="1">
    <source>
        <dbReference type="ARBA" id="ARBA00001946"/>
    </source>
</evidence>
<feature type="signal peptide" evidence="8">
    <location>
        <begin position="1"/>
        <end position="27"/>
    </location>
</feature>
<organism evidence="9 10">
    <name type="scientific">Ditylenchus dipsaci</name>
    <dbReference type="NCBI Taxonomy" id="166011"/>
    <lineage>
        <taxon>Eukaryota</taxon>
        <taxon>Metazoa</taxon>
        <taxon>Ecdysozoa</taxon>
        <taxon>Nematoda</taxon>
        <taxon>Chromadorea</taxon>
        <taxon>Rhabditida</taxon>
        <taxon>Tylenchina</taxon>
        <taxon>Tylenchomorpha</taxon>
        <taxon>Sphaerularioidea</taxon>
        <taxon>Anguinidae</taxon>
        <taxon>Anguininae</taxon>
        <taxon>Ditylenchus</taxon>
    </lineage>
</organism>
<evidence type="ECO:0000256" key="5">
    <source>
        <dbReference type="ARBA" id="ARBA00022692"/>
    </source>
</evidence>
<sequence>MMSFKPSLLCRLPSSSVLLCCAQRSLASSSIYDSVKQKLKKYSSEELVNASPKVFQPYLRLMRVDKPIGTWLLYWPCTWSIALATPAGCLPSFYLLGLFGAGALCMRSAGCVINDLWDRDFDKRVLRTKLRPLASGELSERQAIGLLAVLLSVSLSILLQLNWLSVFVGASSIGVRLHIQLGHSSWLHGLVFIGQWSMIPSTLTRINLTTNLLV</sequence>
<dbReference type="GO" id="GO:0005743">
    <property type="term" value="C:mitochondrial inner membrane"/>
    <property type="evidence" value="ECO:0007669"/>
    <property type="project" value="TreeGrafter"/>
</dbReference>
<keyword evidence="8" id="KW-0732">Signal</keyword>
<keyword evidence="4" id="KW-0808">Transferase</keyword>
<keyword evidence="5" id="KW-0812">Transmembrane</keyword>
<evidence type="ECO:0000256" key="3">
    <source>
        <dbReference type="ARBA" id="ARBA00005985"/>
    </source>
</evidence>
<evidence type="ECO:0000256" key="8">
    <source>
        <dbReference type="SAM" id="SignalP"/>
    </source>
</evidence>
<evidence type="ECO:0000256" key="2">
    <source>
        <dbReference type="ARBA" id="ARBA00004141"/>
    </source>
</evidence>
<reference evidence="10" key="1">
    <citation type="submission" date="2022-11" db="UniProtKB">
        <authorList>
            <consortium name="WormBaseParasite"/>
        </authorList>
    </citation>
    <scope>IDENTIFICATION</scope>
</reference>
<keyword evidence="9" id="KW-1185">Reference proteome</keyword>
<dbReference type="GO" id="GO:0016765">
    <property type="term" value="F:transferase activity, transferring alkyl or aryl (other than methyl) groups"/>
    <property type="evidence" value="ECO:0007669"/>
    <property type="project" value="InterPro"/>
</dbReference>
<dbReference type="InterPro" id="IPR000537">
    <property type="entry name" value="UbiA_prenyltransferase"/>
</dbReference>
<accession>A0A915D467</accession>
<keyword evidence="6" id="KW-1133">Transmembrane helix</keyword>
<evidence type="ECO:0000256" key="6">
    <source>
        <dbReference type="ARBA" id="ARBA00022989"/>
    </source>
</evidence>
<dbReference type="InterPro" id="IPR044878">
    <property type="entry name" value="UbiA_sf"/>
</dbReference>